<keyword evidence="3" id="KW-1185">Reference proteome</keyword>
<comment type="caution">
    <text evidence="2">The sequence shown here is derived from an EMBL/GenBank/DDBJ whole genome shotgun (WGS) entry which is preliminary data.</text>
</comment>
<keyword evidence="1" id="KW-0472">Membrane</keyword>
<reference evidence="2" key="1">
    <citation type="submission" date="2023-06" db="EMBL/GenBank/DDBJ databases">
        <title>Male Hemibagrus guttatus genome.</title>
        <authorList>
            <person name="Bian C."/>
        </authorList>
    </citation>
    <scope>NUCLEOTIDE SEQUENCE</scope>
    <source>
        <strain evidence="2">Male_cb2023</strain>
        <tissue evidence="2">Muscle</tissue>
    </source>
</reference>
<dbReference type="AlphaFoldDB" id="A0AAE0RBH7"/>
<dbReference type="Proteomes" id="UP001274896">
    <property type="component" value="Unassembled WGS sequence"/>
</dbReference>
<evidence type="ECO:0000256" key="1">
    <source>
        <dbReference type="SAM" id="Phobius"/>
    </source>
</evidence>
<name>A0AAE0RBH7_9TELE</name>
<keyword evidence="1" id="KW-1133">Transmembrane helix</keyword>
<dbReference type="InterPro" id="IPR013783">
    <property type="entry name" value="Ig-like_fold"/>
</dbReference>
<protein>
    <recommendedName>
        <fullName evidence="4">Ig-like domain-containing protein</fullName>
    </recommendedName>
</protein>
<dbReference type="SUPFAM" id="SSF48726">
    <property type="entry name" value="Immunoglobulin"/>
    <property type="match status" value="1"/>
</dbReference>
<dbReference type="InterPro" id="IPR036179">
    <property type="entry name" value="Ig-like_dom_sf"/>
</dbReference>
<feature type="non-terminal residue" evidence="2">
    <location>
        <position position="186"/>
    </location>
</feature>
<accession>A0AAE0RBH7</accession>
<evidence type="ECO:0000313" key="2">
    <source>
        <dbReference type="EMBL" id="KAK3549000.1"/>
    </source>
</evidence>
<feature type="transmembrane region" description="Helical" evidence="1">
    <location>
        <begin position="134"/>
        <end position="156"/>
    </location>
</feature>
<dbReference type="EMBL" id="JAUCMX010000004">
    <property type="protein sequence ID" value="KAK3549000.1"/>
    <property type="molecule type" value="Genomic_DNA"/>
</dbReference>
<evidence type="ECO:0008006" key="4">
    <source>
        <dbReference type="Google" id="ProtNLM"/>
    </source>
</evidence>
<keyword evidence="1" id="KW-0812">Transmembrane</keyword>
<evidence type="ECO:0000313" key="3">
    <source>
        <dbReference type="Proteomes" id="UP001274896"/>
    </source>
</evidence>
<organism evidence="2 3">
    <name type="scientific">Hemibagrus guttatus</name>
    <dbReference type="NCBI Taxonomy" id="175788"/>
    <lineage>
        <taxon>Eukaryota</taxon>
        <taxon>Metazoa</taxon>
        <taxon>Chordata</taxon>
        <taxon>Craniata</taxon>
        <taxon>Vertebrata</taxon>
        <taxon>Euteleostomi</taxon>
        <taxon>Actinopterygii</taxon>
        <taxon>Neopterygii</taxon>
        <taxon>Teleostei</taxon>
        <taxon>Ostariophysi</taxon>
        <taxon>Siluriformes</taxon>
        <taxon>Bagridae</taxon>
        <taxon>Hemibagrus</taxon>
    </lineage>
</organism>
<dbReference type="Gene3D" id="2.60.40.10">
    <property type="entry name" value="Immunoglobulins"/>
    <property type="match status" value="1"/>
</dbReference>
<sequence>MYNLDQVRQNGINSIFVSVNDSFVPAEIASSQTYVITGSDVEFQCTSLNLPERNQKGNVYAVLYKNSTVIQINIWDMRKNKARFTLKEVRIQDAGKYICFLMSEPFPFPQNVHSVNKVILHITVPENFNEMLKITVGVTSLLLIILTIGLVSWGVFQKKGQLQFCVLKVLKRKKLCNDPRQAEMNQ</sequence>
<gene>
    <name evidence="2" type="ORF">QTP70_025076</name>
</gene>
<proteinExistence type="predicted"/>